<dbReference type="EMBL" id="MLJW01000047">
    <property type="protein sequence ID" value="OIR05852.1"/>
    <property type="molecule type" value="Genomic_DNA"/>
</dbReference>
<proteinExistence type="predicted"/>
<organism evidence="1">
    <name type="scientific">mine drainage metagenome</name>
    <dbReference type="NCBI Taxonomy" id="410659"/>
    <lineage>
        <taxon>unclassified sequences</taxon>
        <taxon>metagenomes</taxon>
        <taxon>ecological metagenomes</taxon>
    </lineage>
</organism>
<gene>
    <name evidence="1" type="ORF">GALL_119790</name>
</gene>
<dbReference type="AlphaFoldDB" id="A0A1J5SW76"/>
<accession>A0A1J5SW76</accession>
<reference evidence="1" key="1">
    <citation type="submission" date="2016-10" db="EMBL/GenBank/DDBJ databases">
        <title>Sequence of Gallionella enrichment culture.</title>
        <authorList>
            <person name="Poehlein A."/>
            <person name="Muehling M."/>
            <person name="Daniel R."/>
        </authorList>
    </citation>
    <scope>NUCLEOTIDE SEQUENCE</scope>
</reference>
<sequence>MGIIDSALERLYFRHSGLDPESSHINIGTHCAPLDTGLRRYDALLYSCWINRGSAGRKDLMFRNVSHLGEETTGDRFLSAWQDEL</sequence>
<evidence type="ECO:0000313" key="1">
    <source>
        <dbReference type="EMBL" id="OIR05852.1"/>
    </source>
</evidence>
<protein>
    <submittedName>
        <fullName evidence="1">Uncharacterized protein</fullName>
    </submittedName>
</protein>
<comment type="caution">
    <text evidence="1">The sequence shown here is derived from an EMBL/GenBank/DDBJ whole genome shotgun (WGS) entry which is preliminary data.</text>
</comment>
<name>A0A1J5SW76_9ZZZZ</name>